<keyword evidence="2" id="KW-1185">Reference proteome</keyword>
<dbReference type="Proteomes" id="UP001519460">
    <property type="component" value="Unassembled WGS sequence"/>
</dbReference>
<reference evidence="1 2" key="1">
    <citation type="journal article" date="2023" name="Sci. Data">
        <title>Genome assembly of the Korean intertidal mud-creeper Batillaria attramentaria.</title>
        <authorList>
            <person name="Patra A.K."/>
            <person name="Ho P.T."/>
            <person name="Jun S."/>
            <person name="Lee S.J."/>
            <person name="Kim Y."/>
            <person name="Won Y.J."/>
        </authorList>
    </citation>
    <scope>NUCLEOTIDE SEQUENCE [LARGE SCALE GENOMIC DNA]</scope>
    <source>
        <strain evidence="1">Wonlab-2016</strain>
    </source>
</reference>
<protein>
    <submittedName>
        <fullName evidence="1">Uncharacterized protein</fullName>
    </submittedName>
</protein>
<dbReference type="EMBL" id="JACVVK020000116">
    <property type="protein sequence ID" value="KAK7491295.1"/>
    <property type="molecule type" value="Genomic_DNA"/>
</dbReference>
<dbReference type="AlphaFoldDB" id="A0ABD0KW22"/>
<organism evidence="1 2">
    <name type="scientific">Batillaria attramentaria</name>
    <dbReference type="NCBI Taxonomy" id="370345"/>
    <lineage>
        <taxon>Eukaryota</taxon>
        <taxon>Metazoa</taxon>
        <taxon>Spiralia</taxon>
        <taxon>Lophotrochozoa</taxon>
        <taxon>Mollusca</taxon>
        <taxon>Gastropoda</taxon>
        <taxon>Caenogastropoda</taxon>
        <taxon>Sorbeoconcha</taxon>
        <taxon>Cerithioidea</taxon>
        <taxon>Batillariidae</taxon>
        <taxon>Batillaria</taxon>
    </lineage>
</organism>
<name>A0ABD0KW22_9CAEN</name>
<gene>
    <name evidence="1" type="ORF">BaRGS_00017396</name>
</gene>
<proteinExistence type="predicted"/>
<accession>A0ABD0KW22</accession>
<evidence type="ECO:0000313" key="1">
    <source>
        <dbReference type="EMBL" id="KAK7491295.1"/>
    </source>
</evidence>
<comment type="caution">
    <text evidence="1">The sequence shown here is derived from an EMBL/GenBank/DDBJ whole genome shotgun (WGS) entry which is preliminary data.</text>
</comment>
<evidence type="ECO:0000313" key="2">
    <source>
        <dbReference type="Proteomes" id="UP001519460"/>
    </source>
</evidence>
<sequence length="105" mass="11361">MLAALLHDAESALEAREGGTGLDPLVLVWWERGRLATTPSLLFAVIFNRPAAAAASGLALTLPVSNNGSRYNVQYLNTHFSRSVSHMAQSKILDPPRFDANGWLS</sequence>